<dbReference type="InterPro" id="IPR044946">
    <property type="entry name" value="Restrct_endonuc_typeI_TRD_sf"/>
</dbReference>
<proteinExistence type="inferred from homology"/>
<protein>
    <submittedName>
        <fullName evidence="6">Restriction endonuclease subunit S</fullName>
    </submittedName>
</protein>
<evidence type="ECO:0000259" key="5">
    <source>
        <dbReference type="Pfam" id="PF01420"/>
    </source>
</evidence>
<dbReference type="PANTHER" id="PTHR30408:SF12">
    <property type="entry name" value="TYPE I RESTRICTION ENZYME MJAVIII SPECIFICITY SUBUNIT"/>
    <property type="match status" value="1"/>
</dbReference>
<dbReference type="REBASE" id="125306">
    <property type="entry name" value="S.Sau120ORF3285P"/>
</dbReference>
<comment type="caution">
    <text evidence="6">The sequence shown here is derived from an EMBL/GenBank/DDBJ whole genome shotgun (WGS) entry which is preliminary data.</text>
</comment>
<evidence type="ECO:0000256" key="4">
    <source>
        <dbReference type="SAM" id="Coils"/>
    </source>
</evidence>
<comment type="similarity">
    <text evidence="1">Belongs to the type-I restriction system S methylase family.</text>
</comment>
<feature type="coiled-coil region" evidence="4">
    <location>
        <begin position="370"/>
        <end position="397"/>
    </location>
</feature>
<evidence type="ECO:0000256" key="2">
    <source>
        <dbReference type="ARBA" id="ARBA00022747"/>
    </source>
</evidence>
<dbReference type="GO" id="GO:0004519">
    <property type="term" value="F:endonuclease activity"/>
    <property type="evidence" value="ECO:0007669"/>
    <property type="project" value="UniProtKB-KW"/>
</dbReference>
<keyword evidence="3" id="KW-0238">DNA-binding</keyword>
<accession>A0AA40JPR4</accession>
<evidence type="ECO:0000256" key="1">
    <source>
        <dbReference type="ARBA" id="ARBA00010923"/>
    </source>
</evidence>
<dbReference type="InterPro" id="IPR052021">
    <property type="entry name" value="Type-I_RS_S_subunit"/>
</dbReference>
<keyword evidence="6" id="KW-0255">Endonuclease</keyword>
<evidence type="ECO:0000313" key="7">
    <source>
        <dbReference type="Proteomes" id="UP000032274"/>
    </source>
</evidence>
<dbReference type="RefSeq" id="WP_000072635.1">
    <property type="nucleotide sequence ID" value="NZ_CP038268.1"/>
</dbReference>
<keyword evidence="6" id="KW-0378">Hydrolase</keyword>
<keyword evidence="4" id="KW-0175">Coiled coil</keyword>
<dbReference type="PANTHER" id="PTHR30408">
    <property type="entry name" value="TYPE-1 RESTRICTION ENZYME ECOKI SPECIFICITY PROTEIN"/>
    <property type="match status" value="1"/>
</dbReference>
<dbReference type="Proteomes" id="UP000032274">
    <property type="component" value="Unassembled WGS sequence"/>
</dbReference>
<dbReference type="Pfam" id="PF01420">
    <property type="entry name" value="Methylase_S"/>
    <property type="match status" value="2"/>
</dbReference>
<keyword evidence="6" id="KW-0540">Nuclease</keyword>
<keyword evidence="2" id="KW-0680">Restriction system</keyword>
<feature type="domain" description="Type I restriction modification DNA specificity" evidence="5">
    <location>
        <begin position="231"/>
        <end position="389"/>
    </location>
</feature>
<evidence type="ECO:0000313" key="6">
    <source>
        <dbReference type="EMBL" id="KIT97870.1"/>
    </source>
</evidence>
<dbReference type="GO" id="GO:0009307">
    <property type="term" value="P:DNA restriction-modification system"/>
    <property type="evidence" value="ECO:0007669"/>
    <property type="project" value="UniProtKB-KW"/>
</dbReference>
<dbReference type="Gene3D" id="1.10.287.1120">
    <property type="entry name" value="Bipartite methylase S protein"/>
    <property type="match status" value="1"/>
</dbReference>
<dbReference type="AlphaFoldDB" id="A0AA40JPR4"/>
<dbReference type="InterPro" id="IPR000055">
    <property type="entry name" value="Restrct_endonuc_typeI_TRD"/>
</dbReference>
<gene>
    <name evidence="6" type="ORF">QU38_03290</name>
</gene>
<feature type="coiled-coil region" evidence="4">
    <location>
        <begin position="186"/>
        <end position="213"/>
    </location>
</feature>
<sequence>MSNTQTKNVPELRFPGFEGEWEEKQVGELLEFKNGLNKGKEYFGSGSSIVNFKDVFNNRSINTNNLTGKVNVNSKELKNYSVEKGDVFFTRTSEVIGEIGYPSVILNDPENTVFSGFVLRGRPKSGIDLINNNFKRYVFFTNSFRKEMITKSSMTTRALTSGTAINKMKVIYPVSAKEQKKIGDFFSKLDRQIELEEQKLELLQQQKKGYMQKIFTQELRFKDENGNDYPEWEETTIKEIAQINTGKKDTKDAITNGSYDFYVRSPIVYKINTFSYEGEAILTVGDGVGVGKVFHYVNGKFDYHQRVYKISDFKNYYGLLLFYYFSQNFLKETKKYSAKTSVDSVRKDMVANMKVPRPIYIEQEKIGQFIKKVDNKIKIQKQVIELLKQRKKALLQKMFI</sequence>
<dbReference type="SUPFAM" id="SSF116734">
    <property type="entry name" value="DNA methylase specificity domain"/>
    <property type="match status" value="2"/>
</dbReference>
<dbReference type="GO" id="GO:0003677">
    <property type="term" value="F:DNA binding"/>
    <property type="evidence" value="ECO:0007669"/>
    <property type="project" value="UniProtKB-KW"/>
</dbReference>
<name>A0AA40JPR4_STAAU</name>
<dbReference type="EMBL" id="JXIG01000617">
    <property type="protein sequence ID" value="KIT97870.1"/>
    <property type="molecule type" value="Genomic_DNA"/>
</dbReference>
<feature type="domain" description="Type I restriction modification DNA specificity" evidence="5">
    <location>
        <begin position="20"/>
        <end position="204"/>
    </location>
</feature>
<reference evidence="6 7" key="1">
    <citation type="submission" date="2015-01" db="EMBL/GenBank/DDBJ databases">
        <title>Characterization of Swiss Staphylococcus aureus strains involved in food poisoning.</title>
        <authorList>
            <person name="Crovadore J."/>
            <person name="Chablais R."/>
            <person name="Tonacini J."/>
            <person name="Schnyder B."/>
            <person name="Lefort F."/>
        </authorList>
    </citation>
    <scope>NUCLEOTIDE SEQUENCE [LARGE SCALE GENOMIC DNA]</scope>
    <source>
        <strain evidence="6 7">SA-120</strain>
    </source>
</reference>
<dbReference type="Gene3D" id="3.90.220.20">
    <property type="entry name" value="DNA methylase specificity domains"/>
    <property type="match status" value="2"/>
</dbReference>
<organism evidence="6 7">
    <name type="scientific">Staphylococcus aureus</name>
    <dbReference type="NCBI Taxonomy" id="1280"/>
    <lineage>
        <taxon>Bacteria</taxon>
        <taxon>Bacillati</taxon>
        <taxon>Bacillota</taxon>
        <taxon>Bacilli</taxon>
        <taxon>Bacillales</taxon>
        <taxon>Staphylococcaceae</taxon>
        <taxon>Staphylococcus</taxon>
    </lineage>
</organism>
<evidence type="ECO:0000256" key="3">
    <source>
        <dbReference type="ARBA" id="ARBA00023125"/>
    </source>
</evidence>